<evidence type="ECO:0000256" key="1">
    <source>
        <dbReference type="SAM" id="MobiDB-lite"/>
    </source>
</evidence>
<dbReference type="PROSITE" id="PS50006">
    <property type="entry name" value="FHA_DOMAIN"/>
    <property type="match status" value="1"/>
</dbReference>
<dbReference type="InterPro" id="IPR016135">
    <property type="entry name" value="UBQ-conjugating_enzyme/RWD"/>
</dbReference>
<dbReference type="InterPro" id="IPR000608">
    <property type="entry name" value="UBC"/>
</dbReference>
<dbReference type="VEuPathDB" id="FungiDB:H257_03692"/>
<dbReference type="Gene3D" id="3.10.110.10">
    <property type="entry name" value="Ubiquitin Conjugating Enzyme"/>
    <property type="match status" value="1"/>
</dbReference>
<dbReference type="InterPro" id="IPR000253">
    <property type="entry name" value="FHA_dom"/>
</dbReference>
<feature type="domain" description="UBC core" evidence="3">
    <location>
        <begin position="1"/>
        <end position="147"/>
    </location>
</feature>
<name>A0A3R7AK43_APHAT</name>
<dbReference type="SMART" id="SM00212">
    <property type="entry name" value="UBCc"/>
    <property type="match status" value="1"/>
</dbReference>
<dbReference type="Gene3D" id="3.30.310.10">
    <property type="entry name" value="TATA-Binding Protein"/>
    <property type="match status" value="1"/>
</dbReference>
<evidence type="ECO:0000313" key="4">
    <source>
        <dbReference type="EMBL" id="RHZ27847.1"/>
    </source>
</evidence>
<feature type="compositionally biased region" description="Acidic residues" evidence="1">
    <location>
        <begin position="405"/>
        <end position="415"/>
    </location>
</feature>
<feature type="region of interest" description="Disordered" evidence="1">
    <location>
        <begin position="398"/>
        <end position="460"/>
    </location>
</feature>
<dbReference type="Gene3D" id="2.60.200.20">
    <property type="match status" value="1"/>
</dbReference>
<reference evidence="4 5" key="1">
    <citation type="submission" date="2018-08" db="EMBL/GenBank/DDBJ databases">
        <title>Aphanomyces genome sequencing and annotation.</title>
        <authorList>
            <person name="Minardi D."/>
            <person name="Oidtmann B."/>
            <person name="Van Der Giezen M."/>
            <person name="Studholme D.J."/>
        </authorList>
    </citation>
    <scope>NUCLEOTIDE SEQUENCE [LARGE SCALE GENOMIC DNA]</scope>
    <source>
        <strain evidence="4 5">FDL457</strain>
    </source>
</reference>
<dbReference type="InterPro" id="IPR012295">
    <property type="entry name" value="TBP_dom_sf"/>
</dbReference>
<evidence type="ECO:0000313" key="5">
    <source>
        <dbReference type="Proteomes" id="UP000286510"/>
    </source>
</evidence>
<proteinExistence type="predicted"/>
<dbReference type="Pfam" id="PF00179">
    <property type="entry name" value="UQ_con"/>
    <property type="match status" value="1"/>
</dbReference>
<comment type="caution">
    <text evidence="4">The sequence shown here is derived from an EMBL/GenBank/DDBJ whole genome shotgun (WGS) entry which is preliminary data.</text>
</comment>
<dbReference type="AlphaFoldDB" id="A0A3R7AK43"/>
<feature type="compositionally biased region" description="Acidic residues" evidence="1">
    <location>
        <begin position="479"/>
        <end position="496"/>
    </location>
</feature>
<dbReference type="Proteomes" id="UP000286510">
    <property type="component" value="Unassembled WGS sequence"/>
</dbReference>
<dbReference type="GO" id="GO:0016192">
    <property type="term" value="P:vesicle-mediated transport"/>
    <property type="evidence" value="ECO:0007669"/>
    <property type="project" value="InterPro"/>
</dbReference>
<dbReference type="EMBL" id="QUTF01011593">
    <property type="protein sequence ID" value="RHZ27847.1"/>
    <property type="molecule type" value="Genomic_DNA"/>
</dbReference>
<evidence type="ECO:0008006" key="6">
    <source>
        <dbReference type="Google" id="ProtNLM"/>
    </source>
</evidence>
<evidence type="ECO:0000259" key="2">
    <source>
        <dbReference type="PROSITE" id="PS50006"/>
    </source>
</evidence>
<feature type="domain" description="FHA" evidence="2">
    <location>
        <begin position="175"/>
        <end position="226"/>
    </location>
</feature>
<dbReference type="PROSITE" id="PS50127">
    <property type="entry name" value="UBC_2"/>
    <property type="match status" value="1"/>
</dbReference>
<dbReference type="SMART" id="SM00240">
    <property type="entry name" value="FHA"/>
    <property type="match status" value="1"/>
</dbReference>
<feature type="region of interest" description="Disordered" evidence="1">
    <location>
        <begin position="478"/>
        <end position="504"/>
    </location>
</feature>
<dbReference type="SUPFAM" id="SSF54495">
    <property type="entry name" value="UBC-like"/>
    <property type="match status" value="1"/>
</dbReference>
<organism evidence="4 5">
    <name type="scientific">Aphanomyces astaci</name>
    <name type="common">Crayfish plague agent</name>
    <dbReference type="NCBI Taxonomy" id="112090"/>
    <lineage>
        <taxon>Eukaryota</taxon>
        <taxon>Sar</taxon>
        <taxon>Stramenopiles</taxon>
        <taxon>Oomycota</taxon>
        <taxon>Saprolegniomycetes</taxon>
        <taxon>Saprolegniales</taxon>
        <taxon>Verrucalvaceae</taxon>
        <taxon>Aphanomyces</taxon>
    </lineage>
</organism>
<evidence type="ECO:0000259" key="3">
    <source>
        <dbReference type="PROSITE" id="PS50127"/>
    </source>
</evidence>
<dbReference type="Pfam" id="PF09066">
    <property type="entry name" value="B2-adapt-app_C"/>
    <property type="match status" value="1"/>
</dbReference>
<dbReference type="SUPFAM" id="SSF49879">
    <property type="entry name" value="SMAD/FHA domain"/>
    <property type="match status" value="1"/>
</dbReference>
<dbReference type="GO" id="GO:0030131">
    <property type="term" value="C:clathrin adaptor complex"/>
    <property type="evidence" value="ECO:0007669"/>
    <property type="project" value="InterPro"/>
</dbReference>
<dbReference type="GO" id="GO:0006886">
    <property type="term" value="P:intracellular protein transport"/>
    <property type="evidence" value="ECO:0007669"/>
    <property type="project" value="InterPro"/>
</dbReference>
<feature type="compositionally biased region" description="Pro residues" evidence="1">
    <location>
        <begin position="431"/>
        <end position="440"/>
    </location>
</feature>
<dbReference type="PANTHER" id="PTHR24068">
    <property type="entry name" value="UBIQUITIN-CONJUGATING ENZYME E2"/>
    <property type="match status" value="1"/>
</dbReference>
<accession>A0A3R7AK43</accession>
<dbReference type="Pfam" id="PF00498">
    <property type="entry name" value="FHA"/>
    <property type="match status" value="1"/>
</dbReference>
<sequence length="809" mass="87947">MARRLAKELAEFNKNSPEWCTVGPVDDDLLHWNAMVVGPENTPYAGGVFSIDLVFPAEYPFKAPKVKFLTRVYHPNVKSQSGEICADIINESWGPTLNVLHCLTALKQMLEQPDADNPLEPEIAKQLHGSRDVFNDTARKWTKDFASEASSAVRFDVMRASKTCGVCELGKKLMSIFGREQDGSDFVLANPSVSRKHAAIVHCAKGGVYIVDLMSRHGTFVGKAKLPPHDPTLLHEGDIVTFGQSCRTYVLKGVDPAGLSHAPKRTWRRLSLPSFFGKDGNNGGAKKAGPSPRKKCSDVTVKLVQKICSGALTDDRIKDFANHVSELDGEHVEEVAYLLVDKVRVNSSNAHRVVLALLADNLGLNEFEANLSTIVQVSQTNLKARKILQVIAEARLDSGPKSTVDSDDSDDDVQPDDGGYAPPGAPDESPYTPPVIPYVPPAKASSDVGPSSAADQRERVLSDEGKRLYLSAIGATEYAGDEEKEAGDDDDDLEDEAGSRSGFNFMTAAPPSAFGFLSGGDHDKEDDDDVAAAAFDVPPGFLTDPSMDPQDFENLWQSATASEEWAVDILPSFDTDFMEQCVAYLGHVNILASGVVGGVHKFYYYAEQASNGTIFMVEIQVIESVGELSATFKWIELGLLYDDGHLLFIQLFKDCLAPCYVPEHPRTAALLRRASAVAPTCNDGEDEPIVVSFEESLLAYPELDPASFEALYLAAIPISELEDPEGRDLTGTDSVIAQFQAKRLFCLASGAMESMDKFFFYAQLLSISRPDGAITALLKLHAPNASERDTDQIAPLFVALVEALLADLE</sequence>
<dbReference type="InterPro" id="IPR008984">
    <property type="entry name" value="SMAD_FHA_dom_sf"/>
</dbReference>
<dbReference type="InterPro" id="IPR015151">
    <property type="entry name" value="B-adaptin_app_sub_C"/>
</dbReference>
<gene>
    <name evidence="4" type="ORF">DYB26_001285</name>
</gene>
<protein>
    <recommendedName>
        <fullName evidence="6">UBC core domain-containing protein</fullName>
    </recommendedName>
</protein>
<dbReference type="FunFam" id="2.60.200.20:FF:000019">
    <property type="entry name" value="Nuclear inhibitor of protein phosphatase"/>
    <property type="match status" value="1"/>
</dbReference>